<evidence type="ECO:0000256" key="2">
    <source>
        <dbReference type="ARBA" id="ARBA00023002"/>
    </source>
</evidence>
<dbReference type="RefSeq" id="WP_057805764.1">
    <property type="nucleotide sequence ID" value="NZ_BJYP01000012.1"/>
</dbReference>
<dbReference type="STRING" id="319653.SAMN04487973_10664"/>
<sequence>MTNKIALVTGGSRGLGRSTAFALAEKGFAVVITYHSQQEQAAAVVSQIEQDGGQATALQLDTGVTASFADFTEQLTAVLTEKWQRQNFDFLVNNAGFGLEAGFAETTETQFDSLMNVHFKGVYFLTQTLLPLLADQGGIVNVSSGLTRFTTPGGSAYAAMKGAIEVLSRYLAKELGPRGIRVNTVAPGLMATDFGGGAAKDNDQLRGFIGSATTLGRIGEAEDVSGVIAALCSEELKWVDAQRIEASGGMFL</sequence>
<organism evidence="3 5">
    <name type="scientific">Pediococcus ethanolidurans</name>
    <dbReference type="NCBI Taxonomy" id="319653"/>
    <lineage>
        <taxon>Bacteria</taxon>
        <taxon>Bacillati</taxon>
        <taxon>Bacillota</taxon>
        <taxon>Bacilli</taxon>
        <taxon>Lactobacillales</taxon>
        <taxon>Lactobacillaceae</taxon>
        <taxon>Pediococcus</taxon>
    </lineage>
</organism>
<dbReference type="GeneID" id="76043312"/>
<dbReference type="Pfam" id="PF13561">
    <property type="entry name" value="adh_short_C2"/>
    <property type="match status" value="1"/>
</dbReference>
<dbReference type="PATRIC" id="fig|319653.3.peg.1992"/>
<dbReference type="PANTHER" id="PTHR43639:SF1">
    <property type="entry name" value="SHORT-CHAIN DEHYDROGENASE_REDUCTASE FAMILY PROTEIN"/>
    <property type="match status" value="1"/>
</dbReference>
<dbReference type="Gene3D" id="3.40.50.720">
    <property type="entry name" value="NAD(P)-binding Rossmann-like Domain"/>
    <property type="match status" value="1"/>
</dbReference>
<comment type="caution">
    <text evidence="3">The sequence shown here is derived from an EMBL/GenBank/DDBJ whole genome shotgun (WGS) entry which is preliminary data.</text>
</comment>
<evidence type="ECO:0000313" key="6">
    <source>
        <dbReference type="Proteomes" id="UP000182818"/>
    </source>
</evidence>
<keyword evidence="2" id="KW-0560">Oxidoreductase</keyword>
<accession>A0A0R2JZP7</accession>
<dbReference type="SUPFAM" id="SSF51735">
    <property type="entry name" value="NAD(P)-binding Rossmann-fold domains"/>
    <property type="match status" value="1"/>
</dbReference>
<proteinExistence type="inferred from homology"/>
<dbReference type="GO" id="GO:0016491">
    <property type="term" value="F:oxidoreductase activity"/>
    <property type="evidence" value="ECO:0007669"/>
    <property type="project" value="UniProtKB-KW"/>
</dbReference>
<keyword evidence="6" id="KW-1185">Reference proteome</keyword>
<dbReference type="EMBL" id="JQBY01000007">
    <property type="protein sequence ID" value="KRN82777.1"/>
    <property type="molecule type" value="Genomic_DNA"/>
</dbReference>
<name>A0A0R2JZP7_9LACO</name>
<protein>
    <submittedName>
        <fullName evidence="4">NAD(P)-dependent dehydrogenase, short-chain alcohol dehydrogenase family</fullName>
    </submittedName>
</protein>
<dbReference type="Proteomes" id="UP000051749">
    <property type="component" value="Unassembled WGS sequence"/>
</dbReference>
<dbReference type="EMBL" id="FOGK01000006">
    <property type="protein sequence ID" value="SER41686.1"/>
    <property type="molecule type" value="Genomic_DNA"/>
</dbReference>
<dbReference type="Proteomes" id="UP000182818">
    <property type="component" value="Unassembled WGS sequence"/>
</dbReference>
<dbReference type="InterPro" id="IPR002347">
    <property type="entry name" value="SDR_fam"/>
</dbReference>
<reference evidence="4 6" key="2">
    <citation type="submission" date="2016-10" db="EMBL/GenBank/DDBJ databases">
        <authorList>
            <person name="Varghese N."/>
            <person name="Submissions S."/>
        </authorList>
    </citation>
    <scope>NUCLEOTIDE SEQUENCE [LARGE SCALE GENOMIC DNA]</scope>
    <source>
        <strain evidence="4 6">CGMCC 1.3889</strain>
    </source>
</reference>
<reference evidence="3 5" key="1">
    <citation type="journal article" date="2015" name="Genome Announc.">
        <title>Expanding the biotechnology potential of lactobacilli through comparative genomics of 213 strains and associated genera.</title>
        <authorList>
            <person name="Sun Z."/>
            <person name="Harris H.M."/>
            <person name="McCann A."/>
            <person name="Guo C."/>
            <person name="Argimon S."/>
            <person name="Zhang W."/>
            <person name="Yang X."/>
            <person name="Jeffery I.B."/>
            <person name="Cooney J.C."/>
            <person name="Kagawa T.F."/>
            <person name="Liu W."/>
            <person name="Song Y."/>
            <person name="Salvetti E."/>
            <person name="Wrobel A."/>
            <person name="Rasinkangas P."/>
            <person name="Parkhill J."/>
            <person name="Rea M.C."/>
            <person name="O'Sullivan O."/>
            <person name="Ritari J."/>
            <person name="Douillard F.P."/>
            <person name="Paul Ross R."/>
            <person name="Yang R."/>
            <person name="Briner A.E."/>
            <person name="Felis G.E."/>
            <person name="de Vos W.M."/>
            <person name="Barrangou R."/>
            <person name="Klaenhammer T.R."/>
            <person name="Caufield P.W."/>
            <person name="Cui Y."/>
            <person name="Zhang H."/>
            <person name="O'Toole P.W."/>
        </authorList>
    </citation>
    <scope>NUCLEOTIDE SEQUENCE [LARGE SCALE GENOMIC DNA]</scope>
    <source>
        <strain evidence="3 5">DSM 22301</strain>
    </source>
</reference>
<comment type="similarity">
    <text evidence="1">Belongs to the short-chain dehydrogenases/reductases (SDR) family.</text>
</comment>
<evidence type="ECO:0000313" key="4">
    <source>
        <dbReference type="EMBL" id="SER41686.1"/>
    </source>
</evidence>
<evidence type="ECO:0000256" key="1">
    <source>
        <dbReference type="ARBA" id="ARBA00006484"/>
    </source>
</evidence>
<dbReference type="PRINTS" id="PR00080">
    <property type="entry name" value="SDRFAMILY"/>
</dbReference>
<dbReference type="PANTHER" id="PTHR43639">
    <property type="entry name" value="OXIDOREDUCTASE, SHORT-CHAIN DEHYDROGENASE/REDUCTASE FAMILY (AFU_ORTHOLOGUE AFUA_5G02870)"/>
    <property type="match status" value="1"/>
</dbReference>
<dbReference type="GO" id="GO:0008206">
    <property type="term" value="P:bile acid metabolic process"/>
    <property type="evidence" value="ECO:0007669"/>
    <property type="project" value="UniProtKB-ARBA"/>
</dbReference>
<gene>
    <name evidence="3" type="ORF">IV87_GL001954</name>
    <name evidence="4" type="ORF">SAMN04487973_10664</name>
</gene>
<dbReference type="OrthoDB" id="9805904at2"/>
<dbReference type="AlphaFoldDB" id="A0A0R2JZP7"/>
<evidence type="ECO:0000313" key="3">
    <source>
        <dbReference type="EMBL" id="KRN82777.1"/>
    </source>
</evidence>
<dbReference type="InterPro" id="IPR036291">
    <property type="entry name" value="NAD(P)-bd_dom_sf"/>
</dbReference>
<dbReference type="FunFam" id="3.40.50.720:FF:000084">
    <property type="entry name" value="Short-chain dehydrogenase reductase"/>
    <property type="match status" value="1"/>
</dbReference>
<evidence type="ECO:0000313" key="5">
    <source>
        <dbReference type="Proteomes" id="UP000051749"/>
    </source>
</evidence>
<dbReference type="PRINTS" id="PR00081">
    <property type="entry name" value="GDHRDH"/>
</dbReference>